<accession>A0A382H5R1</accession>
<protein>
    <submittedName>
        <fullName evidence="2">Uncharacterized protein</fullName>
    </submittedName>
</protein>
<proteinExistence type="predicted"/>
<dbReference type="AlphaFoldDB" id="A0A382H5R1"/>
<sequence length="76" mass="8098">MCLAVPPCATPVAAGMAAEKVAPAATGSNPSGQVVWPSALAPERSRSRREEQQCLMGWLGSRTLTERCISEVRKPF</sequence>
<reference evidence="2" key="1">
    <citation type="submission" date="2018-05" db="EMBL/GenBank/DDBJ databases">
        <authorList>
            <person name="Lanie J.A."/>
            <person name="Ng W.-L."/>
            <person name="Kazmierczak K.M."/>
            <person name="Andrzejewski T.M."/>
            <person name="Davidsen T.M."/>
            <person name="Wayne K.J."/>
            <person name="Tettelin H."/>
            <person name="Glass J.I."/>
            <person name="Rusch D."/>
            <person name="Podicherti R."/>
            <person name="Tsui H.-C.T."/>
            <person name="Winkler M.E."/>
        </authorList>
    </citation>
    <scope>NUCLEOTIDE SEQUENCE</scope>
</reference>
<evidence type="ECO:0000256" key="1">
    <source>
        <dbReference type="SAM" id="MobiDB-lite"/>
    </source>
</evidence>
<name>A0A382H5R1_9ZZZZ</name>
<feature type="region of interest" description="Disordered" evidence="1">
    <location>
        <begin position="23"/>
        <end position="48"/>
    </location>
</feature>
<dbReference type="EMBL" id="UINC01059281">
    <property type="protein sequence ID" value="SVB82522.1"/>
    <property type="molecule type" value="Genomic_DNA"/>
</dbReference>
<organism evidence="2">
    <name type="scientific">marine metagenome</name>
    <dbReference type="NCBI Taxonomy" id="408172"/>
    <lineage>
        <taxon>unclassified sequences</taxon>
        <taxon>metagenomes</taxon>
        <taxon>ecological metagenomes</taxon>
    </lineage>
</organism>
<gene>
    <name evidence="2" type="ORF">METZ01_LOCUS235376</name>
</gene>
<evidence type="ECO:0000313" key="2">
    <source>
        <dbReference type="EMBL" id="SVB82522.1"/>
    </source>
</evidence>